<dbReference type="CDD" id="cd05402">
    <property type="entry name" value="NT_PAP_TUTase"/>
    <property type="match status" value="1"/>
</dbReference>
<sequence length="447" mass="50233">MPAGLTHRVLVLVSLLGFLWTVPELVSVRPASPTMEAQMFSLALKKGPTARQLQQKEHALSVVRKVAESRWSNHDVEVIPFGSSVTGLGEGSSDVDVVLFFPNGGPPPLEALRGLKQKLERQPDTKVLQSLLREKMKIPLLRLLIQGVQCDLTCQNVLPVFNTVLLRGYGSLCPKLNVLAIVIKRWAKKCRIGEVQNGFISSYTWTLMMIYYLQVCHGLPSLHVLSPHQALHRTPKNKTFAFGFLSTENRQKVRTPLNDLLRGFYEFYSEHFDWEYEVVSVRLGRRLSCKDSEFRLLPRKHLKAPRKKPKGPGIPLKTEGYPNILKVEDPIEISRNLNFALIPRTCDKIRSSIAAAFKSFQGPEEALLGDLTGLKRLKGTSERPQIRRFLRHRLPPGRSATAIVKNATDGGAVGCLECFRWMPNLDALEQHFLVTNHSGILEKVSGI</sequence>
<dbReference type="Gene3D" id="3.30.460.10">
    <property type="entry name" value="Beta Polymerase, domain 2"/>
    <property type="match status" value="1"/>
</dbReference>
<keyword evidence="7" id="KW-0460">Magnesium</keyword>
<dbReference type="AlphaFoldDB" id="A0A812PG32"/>
<protein>
    <submittedName>
        <fullName evidence="11">URT1 protein</fullName>
    </submittedName>
</protein>
<keyword evidence="6" id="KW-0479">Metal-binding</keyword>
<dbReference type="PANTHER" id="PTHR12271">
    <property type="entry name" value="POLY A POLYMERASE CID PAP -RELATED"/>
    <property type="match status" value="1"/>
</dbReference>
<proteinExistence type="predicted"/>
<name>A0A812PG32_9DINO</name>
<keyword evidence="12" id="KW-1185">Reference proteome</keyword>
<reference evidence="11" key="1">
    <citation type="submission" date="2021-02" db="EMBL/GenBank/DDBJ databases">
        <authorList>
            <person name="Dougan E. K."/>
            <person name="Rhodes N."/>
            <person name="Thang M."/>
            <person name="Chan C."/>
        </authorList>
    </citation>
    <scope>NUCLEOTIDE SEQUENCE</scope>
</reference>
<dbReference type="GO" id="GO:0016779">
    <property type="term" value="F:nucleotidyltransferase activity"/>
    <property type="evidence" value="ECO:0007669"/>
    <property type="project" value="TreeGrafter"/>
</dbReference>
<dbReference type="Gene3D" id="1.10.1410.10">
    <property type="match status" value="1"/>
</dbReference>
<feature type="domain" description="PAP-associated" evidence="9">
    <location>
        <begin position="257"/>
        <end position="333"/>
    </location>
</feature>
<feature type="chain" id="PRO_5032276088" evidence="8">
    <location>
        <begin position="22"/>
        <end position="447"/>
    </location>
</feature>
<accession>A0A812PG32</accession>
<dbReference type="PANTHER" id="PTHR12271:SF40">
    <property type="entry name" value="POLY(A) RNA POLYMERASE GLD2"/>
    <property type="match status" value="1"/>
</dbReference>
<evidence type="ECO:0000313" key="12">
    <source>
        <dbReference type="Proteomes" id="UP000604046"/>
    </source>
</evidence>
<evidence type="ECO:0000256" key="2">
    <source>
        <dbReference type="ARBA" id="ARBA00001946"/>
    </source>
</evidence>
<evidence type="ECO:0000256" key="7">
    <source>
        <dbReference type="ARBA" id="ARBA00022842"/>
    </source>
</evidence>
<feature type="signal peptide" evidence="8">
    <location>
        <begin position="1"/>
        <end position="21"/>
    </location>
</feature>
<comment type="subcellular location">
    <subcellularLocation>
        <location evidence="3">Cytoplasm</location>
    </subcellularLocation>
</comment>
<comment type="cofactor">
    <cofactor evidence="1">
        <name>Mn(2+)</name>
        <dbReference type="ChEBI" id="CHEBI:29035"/>
    </cofactor>
</comment>
<evidence type="ECO:0000256" key="4">
    <source>
        <dbReference type="ARBA" id="ARBA00022490"/>
    </source>
</evidence>
<dbReference type="InterPro" id="IPR002058">
    <property type="entry name" value="PAP_assoc"/>
</dbReference>
<evidence type="ECO:0000259" key="10">
    <source>
        <dbReference type="Pfam" id="PF22600"/>
    </source>
</evidence>
<dbReference type="GO" id="GO:0005737">
    <property type="term" value="C:cytoplasm"/>
    <property type="evidence" value="ECO:0007669"/>
    <property type="project" value="UniProtKB-SubCell"/>
</dbReference>
<dbReference type="Proteomes" id="UP000604046">
    <property type="component" value="Unassembled WGS sequence"/>
</dbReference>
<dbReference type="InterPro" id="IPR054708">
    <property type="entry name" value="MTPAP-like_central"/>
</dbReference>
<keyword evidence="4" id="KW-0963">Cytoplasm</keyword>
<dbReference type="GO" id="GO:0046872">
    <property type="term" value="F:metal ion binding"/>
    <property type="evidence" value="ECO:0007669"/>
    <property type="project" value="UniProtKB-KW"/>
</dbReference>
<dbReference type="GO" id="GO:0031123">
    <property type="term" value="P:RNA 3'-end processing"/>
    <property type="evidence" value="ECO:0007669"/>
    <property type="project" value="TreeGrafter"/>
</dbReference>
<feature type="domain" description="Poly(A) RNA polymerase mitochondrial-like central palm" evidence="10">
    <location>
        <begin position="37"/>
        <end position="170"/>
    </location>
</feature>
<evidence type="ECO:0000256" key="8">
    <source>
        <dbReference type="SAM" id="SignalP"/>
    </source>
</evidence>
<dbReference type="OrthoDB" id="442263at2759"/>
<comment type="cofactor">
    <cofactor evidence="2">
        <name>Mg(2+)</name>
        <dbReference type="ChEBI" id="CHEBI:18420"/>
    </cofactor>
</comment>
<evidence type="ECO:0000313" key="11">
    <source>
        <dbReference type="EMBL" id="CAE7352958.1"/>
    </source>
</evidence>
<dbReference type="InterPro" id="IPR043519">
    <property type="entry name" value="NT_sf"/>
</dbReference>
<evidence type="ECO:0000259" key="9">
    <source>
        <dbReference type="Pfam" id="PF03828"/>
    </source>
</evidence>
<evidence type="ECO:0000256" key="5">
    <source>
        <dbReference type="ARBA" id="ARBA00022679"/>
    </source>
</evidence>
<dbReference type="SUPFAM" id="SSF81631">
    <property type="entry name" value="PAP/OAS1 substrate-binding domain"/>
    <property type="match status" value="1"/>
</dbReference>
<evidence type="ECO:0000256" key="6">
    <source>
        <dbReference type="ARBA" id="ARBA00022723"/>
    </source>
</evidence>
<gene>
    <name evidence="11" type="primary">URT1</name>
    <name evidence="11" type="ORF">SNAT2548_LOCUS18640</name>
</gene>
<comment type="caution">
    <text evidence="11">The sequence shown here is derived from an EMBL/GenBank/DDBJ whole genome shotgun (WGS) entry which is preliminary data.</text>
</comment>
<keyword evidence="5" id="KW-0808">Transferase</keyword>
<dbReference type="SUPFAM" id="SSF81301">
    <property type="entry name" value="Nucleotidyltransferase"/>
    <property type="match status" value="1"/>
</dbReference>
<organism evidence="11 12">
    <name type="scientific">Symbiodinium natans</name>
    <dbReference type="NCBI Taxonomy" id="878477"/>
    <lineage>
        <taxon>Eukaryota</taxon>
        <taxon>Sar</taxon>
        <taxon>Alveolata</taxon>
        <taxon>Dinophyceae</taxon>
        <taxon>Suessiales</taxon>
        <taxon>Symbiodiniaceae</taxon>
        <taxon>Symbiodinium</taxon>
    </lineage>
</organism>
<dbReference type="Pfam" id="PF22600">
    <property type="entry name" value="MTPAP-like_central"/>
    <property type="match status" value="1"/>
</dbReference>
<dbReference type="EMBL" id="CAJNDS010002152">
    <property type="protein sequence ID" value="CAE7352958.1"/>
    <property type="molecule type" value="Genomic_DNA"/>
</dbReference>
<evidence type="ECO:0000256" key="1">
    <source>
        <dbReference type="ARBA" id="ARBA00001936"/>
    </source>
</evidence>
<dbReference type="Pfam" id="PF03828">
    <property type="entry name" value="PAP_assoc"/>
    <property type="match status" value="1"/>
</dbReference>
<keyword evidence="8" id="KW-0732">Signal</keyword>
<evidence type="ECO:0000256" key="3">
    <source>
        <dbReference type="ARBA" id="ARBA00004496"/>
    </source>
</evidence>